<proteinExistence type="predicted"/>
<dbReference type="InterPro" id="IPR028098">
    <property type="entry name" value="Glyco_trans_4-like_N"/>
</dbReference>
<dbReference type="InterPro" id="IPR050194">
    <property type="entry name" value="Glycosyltransferase_grp1"/>
</dbReference>
<dbReference type="Proteomes" id="UP000075799">
    <property type="component" value="Unassembled WGS sequence"/>
</dbReference>
<dbReference type="PANTHER" id="PTHR45947">
    <property type="entry name" value="SULFOQUINOVOSYL TRANSFERASE SQD2"/>
    <property type="match status" value="1"/>
</dbReference>
<protein>
    <submittedName>
        <fullName evidence="3">Glycosyltransferase</fullName>
    </submittedName>
</protein>
<reference evidence="3 4" key="1">
    <citation type="submission" date="2016-03" db="EMBL/GenBank/DDBJ databases">
        <authorList>
            <person name="Ploux O."/>
        </authorList>
    </citation>
    <scope>NUCLEOTIDE SEQUENCE [LARGE SCALE GENOMIC DNA]</scope>
    <source>
        <strain evidence="3 4">EC13</strain>
    </source>
</reference>
<keyword evidence="3" id="KW-0808">Transferase</keyword>
<dbReference type="PANTHER" id="PTHR45947:SF3">
    <property type="entry name" value="SULFOQUINOVOSYL TRANSFERASE SQD2"/>
    <property type="match status" value="1"/>
</dbReference>
<dbReference type="EMBL" id="LUKD01000005">
    <property type="protein sequence ID" value="KYG65373.1"/>
    <property type="molecule type" value="Genomic_DNA"/>
</dbReference>
<dbReference type="GO" id="GO:0016757">
    <property type="term" value="F:glycosyltransferase activity"/>
    <property type="evidence" value="ECO:0007669"/>
    <property type="project" value="InterPro"/>
</dbReference>
<feature type="domain" description="Glycosyltransferase subfamily 4-like N-terminal" evidence="2">
    <location>
        <begin position="15"/>
        <end position="163"/>
    </location>
</feature>
<sequence>MDEVKVLHCIHSLSWGGLEIYTVELIQKLAEKGLLQKVLCSAHSRVTEELKKSGIEVLPFPEKKLSKLKTARLIKNIIQEHGITHLHSHTRLDMWACALAKWNLPTIKHIYNLYMNATPKRDFVHKWLFSKVDALCSSSENILEDVKKNFPIAPEKLHLIRYGRKTESFKHDGLKRQELRDKYGARVEQIVFGTLCRIDPGKGVRELVQALEYLNDHELEKTQLWIVGDPTIIGKNSDGTPIFEGPSEELSRWIAERMENPRYKDHIVRIPFQKDYVSYIDALDVFALASYNETYSLSVLDAMMMAKPVIGTNAGGTPEQVGLHNERGVLAEPKDAESLSQAFRHYLKRPEDIQIQGHKAQQWSISQHNWPVTQEAFLSLYKSL</sequence>
<dbReference type="OrthoDB" id="5290299at2"/>
<evidence type="ECO:0000259" key="2">
    <source>
        <dbReference type="Pfam" id="PF13439"/>
    </source>
</evidence>
<feature type="domain" description="Glycosyl transferase family 1" evidence="1">
    <location>
        <begin position="176"/>
        <end position="362"/>
    </location>
</feature>
<dbReference type="SUPFAM" id="SSF53756">
    <property type="entry name" value="UDP-Glycosyltransferase/glycogen phosphorylase"/>
    <property type="match status" value="1"/>
</dbReference>
<dbReference type="Pfam" id="PF00534">
    <property type="entry name" value="Glycos_transf_1"/>
    <property type="match status" value="1"/>
</dbReference>
<dbReference type="Pfam" id="PF13439">
    <property type="entry name" value="Glyco_transf_4"/>
    <property type="match status" value="1"/>
</dbReference>
<accession>A0A162G9Q2</accession>
<evidence type="ECO:0000259" key="1">
    <source>
        <dbReference type="Pfam" id="PF00534"/>
    </source>
</evidence>
<gene>
    <name evidence="3" type="ORF">AZI87_12550</name>
</gene>
<dbReference type="InterPro" id="IPR001296">
    <property type="entry name" value="Glyco_trans_1"/>
</dbReference>
<dbReference type="AlphaFoldDB" id="A0A162G9Q2"/>
<dbReference type="CDD" id="cd03801">
    <property type="entry name" value="GT4_PimA-like"/>
    <property type="match status" value="1"/>
</dbReference>
<evidence type="ECO:0000313" key="3">
    <source>
        <dbReference type="EMBL" id="KYG65373.1"/>
    </source>
</evidence>
<organism evidence="3 4">
    <name type="scientific">Bdellovibrio bacteriovorus</name>
    <dbReference type="NCBI Taxonomy" id="959"/>
    <lineage>
        <taxon>Bacteria</taxon>
        <taxon>Pseudomonadati</taxon>
        <taxon>Bdellovibrionota</taxon>
        <taxon>Bdellovibrionia</taxon>
        <taxon>Bdellovibrionales</taxon>
        <taxon>Pseudobdellovibrionaceae</taxon>
        <taxon>Bdellovibrio</taxon>
    </lineage>
</organism>
<name>A0A162G9Q2_BDEBC</name>
<dbReference type="Gene3D" id="3.40.50.2000">
    <property type="entry name" value="Glycogen Phosphorylase B"/>
    <property type="match status" value="2"/>
</dbReference>
<comment type="caution">
    <text evidence="3">The sequence shown here is derived from an EMBL/GenBank/DDBJ whole genome shotgun (WGS) entry which is preliminary data.</text>
</comment>
<evidence type="ECO:0000313" key="4">
    <source>
        <dbReference type="Proteomes" id="UP000075799"/>
    </source>
</evidence>
<dbReference type="RefSeq" id="WP_063207604.1">
    <property type="nucleotide sequence ID" value="NZ_LUKD01000005.1"/>
</dbReference>